<proteinExistence type="predicted"/>
<dbReference type="AlphaFoldDB" id="H0R1P6"/>
<dbReference type="STRING" id="1077974.GOEFS_073_00160"/>
<evidence type="ECO:0008006" key="3">
    <source>
        <dbReference type="Google" id="ProtNLM"/>
    </source>
</evidence>
<dbReference type="Proteomes" id="UP000035034">
    <property type="component" value="Unassembled WGS sequence"/>
</dbReference>
<dbReference type="EMBL" id="BAEH01000073">
    <property type="protein sequence ID" value="GAB18997.1"/>
    <property type="molecule type" value="Genomic_DNA"/>
</dbReference>
<organism evidence="1 2">
    <name type="scientific">Gordonia effusa NBRC 100432</name>
    <dbReference type="NCBI Taxonomy" id="1077974"/>
    <lineage>
        <taxon>Bacteria</taxon>
        <taxon>Bacillati</taxon>
        <taxon>Actinomycetota</taxon>
        <taxon>Actinomycetes</taxon>
        <taxon>Mycobacteriales</taxon>
        <taxon>Gordoniaceae</taxon>
        <taxon>Gordonia</taxon>
    </lineage>
</organism>
<reference evidence="1 2" key="1">
    <citation type="submission" date="2011-12" db="EMBL/GenBank/DDBJ databases">
        <title>Whole genome shotgun sequence of Gordonia effusa NBRC 100432.</title>
        <authorList>
            <person name="Yoshida I."/>
            <person name="Takarada H."/>
            <person name="Hosoyama A."/>
            <person name="Tsuchikane K."/>
            <person name="Katsumata H."/>
            <person name="Yamazaki S."/>
            <person name="Fujita N."/>
        </authorList>
    </citation>
    <scope>NUCLEOTIDE SEQUENCE [LARGE SCALE GENOMIC DNA]</scope>
    <source>
        <strain evidence="1 2">NBRC 100432</strain>
    </source>
</reference>
<keyword evidence="2" id="KW-1185">Reference proteome</keyword>
<dbReference type="eggNOG" id="ENOG5033GPM">
    <property type="taxonomic scope" value="Bacteria"/>
</dbReference>
<comment type="caution">
    <text evidence="1">The sequence shown here is derived from an EMBL/GenBank/DDBJ whole genome shotgun (WGS) entry which is preliminary data.</text>
</comment>
<gene>
    <name evidence="1" type="ORF">GOEFS_073_00160</name>
</gene>
<protein>
    <recommendedName>
        <fullName evidence="3">Antitoxin</fullName>
    </recommendedName>
</protein>
<evidence type="ECO:0000313" key="2">
    <source>
        <dbReference type="Proteomes" id="UP000035034"/>
    </source>
</evidence>
<sequence>MLDAMMLNSSMRRTTITLDRDVETLLRRAMSERGITFKDAVNDAIRAGLAKPPTKNRDITFPTYSMGRARVDLTHALALAGELEDEEIARKLEQGR</sequence>
<accession>H0R1P6</accession>
<evidence type="ECO:0000313" key="1">
    <source>
        <dbReference type="EMBL" id="GAB18997.1"/>
    </source>
</evidence>
<name>H0R1P6_9ACTN</name>